<sequence length="75" mass="8357">MYIQIIIVILIFAYIGVTEIVPLVRNKKTKELVIYVIFFGTTFILSILYSAGVPLPQVSKGLDAVIGTLFNIEPK</sequence>
<organism evidence="2 3">
    <name type="scientific">Vallitalea pronyensis</name>
    <dbReference type="NCBI Taxonomy" id="1348613"/>
    <lineage>
        <taxon>Bacteria</taxon>
        <taxon>Bacillati</taxon>
        <taxon>Bacillota</taxon>
        <taxon>Clostridia</taxon>
        <taxon>Lachnospirales</taxon>
        <taxon>Vallitaleaceae</taxon>
        <taxon>Vallitalea</taxon>
    </lineage>
</organism>
<gene>
    <name evidence="2" type="ORF">HZI73_19860</name>
</gene>
<keyword evidence="3" id="KW-1185">Reference proteome</keyword>
<feature type="transmembrane region" description="Helical" evidence="1">
    <location>
        <begin position="6"/>
        <end position="25"/>
    </location>
</feature>
<name>A0A8J8MMU9_9FIRM</name>
<keyword evidence="1" id="KW-0472">Membrane</keyword>
<dbReference type="KEGG" id="vpy:HZI73_19860"/>
<keyword evidence="1" id="KW-0812">Transmembrane</keyword>
<proteinExistence type="predicted"/>
<keyword evidence="1" id="KW-1133">Transmembrane helix</keyword>
<reference evidence="2" key="1">
    <citation type="submission" date="2020-07" db="EMBL/GenBank/DDBJ databases">
        <title>Vallitalea pronyensis genome.</title>
        <authorList>
            <person name="Postec A."/>
        </authorList>
    </citation>
    <scope>NUCLEOTIDE SEQUENCE</scope>
    <source>
        <strain evidence="2">FatNI3</strain>
    </source>
</reference>
<dbReference type="RefSeq" id="WP_212695109.1">
    <property type="nucleotide sequence ID" value="NZ_CP058649.1"/>
</dbReference>
<evidence type="ECO:0000313" key="3">
    <source>
        <dbReference type="Proteomes" id="UP000683246"/>
    </source>
</evidence>
<dbReference type="AlphaFoldDB" id="A0A8J8MMU9"/>
<feature type="transmembrane region" description="Helical" evidence="1">
    <location>
        <begin position="32"/>
        <end position="52"/>
    </location>
</feature>
<evidence type="ECO:0000256" key="1">
    <source>
        <dbReference type="SAM" id="Phobius"/>
    </source>
</evidence>
<accession>A0A8J8MMU9</accession>
<dbReference type="EMBL" id="CP058649">
    <property type="protein sequence ID" value="QUI24414.1"/>
    <property type="molecule type" value="Genomic_DNA"/>
</dbReference>
<dbReference type="Proteomes" id="UP000683246">
    <property type="component" value="Chromosome"/>
</dbReference>
<protein>
    <submittedName>
        <fullName evidence="2">Uncharacterized protein</fullName>
    </submittedName>
</protein>
<evidence type="ECO:0000313" key="2">
    <source>
        <dbReference type="EMBL" id="QUI24414.1"/>
    </source>
</evidence>